<dbReference type="InterPro" id="IPR058240">
    <property type="entry name" value="rSAM_sf"/>
</dbReference>
<dbReference type="Proteomes" id="UP001597541">
    <property type="component" value="Unassembled WGS sequence"/>
</dbReference>
<dbReference type="Pfam" id="PF04055">
    <property type="entry name" value="Radical_SAM"/>
    <property type="match status" value="1"/>
</dbReference>
<organism evidence="9 10">
    <name type="scientific">Paenibacillus gansuensis</name>
    <dbReference type="NCBI Taxonomy" id="306542"/>
    <lineage>
        <taxon>Bacteria</taxon>
        <taxon>Bacillati</taxon>
        <taxon>Bacillota</taxon>
        <taxon>Bacilli</taxon>
        <taxon>Bacillales</taxon>
        <taxon>Paenibacillaceae</taxon>
        <taxon>Paenibacillus</taxon>
    </lineage>
</organism>
<evidence type="ECO:0000313" key="9">
    <source>
        <dbReference type="EMBL" id="MFD2614773.1"/>
    </source>
</evidence>
<evidence type="ECO:0000256" key="3">
    <source>
        <dbReference type="ARBA" id="ARBA00022691"/>
    </source>
</evidence>
<keyword evidence="10" id="KW-1185">Reference proteome</keyword>
<keyword evidence="4" id="KW-0479">Metal-binding</keyword>
<dbReference type="InterPro" id="IPR003739">
    <property type="entry name" value="Lys_aminomutase/Glu_NH3_mut"/>
</dbReference>
<keyword evidence="5" id="KW-0663">Pyridoxal phosphate</keyword>
<evidence type="ECO:0000256" key="1">
    <source>
        <dbReference type="ARBA" id="ARBA00001933"/>
    </source>
</evidence>
<dbReference type="InterPro" id="IPR007197">
    <property type="entry name" value="rSAM"/>
</dbReference>
<keyword evidence="2" id="KW-0004">4Fe-4S</keyword>
<gene>
    <name evidence="9" type="ORF">ACFSUF_20370</name>
</gene>
<proteinExistence type="predicted"/>
<dbReference type="SFLD" id="SFLDS00029">
    <property type="entry name" value="Radical_SAM"/>
    <property type="match status" value="1"/>
</dbReference>
<sequence length="371" mass="42306">MTTSKYYTDVGQLTMITEPERARLKQMTDTFPFRMNDYYMKLANWNDPGDPIRRLVIPGRAELLEHELQAAGDANRYSVVPGVRHKYETTAQLMVAEVCNPYCRYCFRKHLLRKNPNDGLSDVEPGLRYISEHPEIDTVWLTGGDGLALPAERLRYILGKLRDMEHVNIIRLGTKLPIFDPLRICEAMELLDAIHDYSTPDKRIYIMAHIHHPKEITPESKRAFRALHDAGAILVNHTTLLQGINDRAEVLSELLDKLTWAGLSPDYFSVNRPVPAHSEGGLTLQKIYRIVEKAKSRTSGLGKRVRLSMSHATGKIEILAIENGKAYLKYYESHQGDPGRFMIMECPEHAEWFDDLIPEGKAKLKQENAIG</sequence>
<reference evidence="10" key="1">
    <citation type="journal article" date="2019" name="Int. J. Syst. Evol. Microbiol.">
        <title>The Global Catalogue of Microorganisms (GCM) 10K type strain sequencing project: providing services to taxonomists for standard genome sequencing and annotation.</title>
        <authorList>
            <consortium name="The Broad Institute Genomics Platform"/>
            <consortium name="The Broad Institute Genome Sequencing Center for Infectious Disease"/>
            <person name="Wu L."/>
            <person name="Ma J."/>
        </authorList>
    </citation>
    <scope>NUCLEOTIDE SEQUENCE [LARGE SCALE GENOMIC DNA]</scope>
    <source>
        <strain evidence="10">KCTC 3950</strain>
    </source>
</reference>
<keyword evidence="7" id="KW-0411">Iron-sulfur</keyword>
<evidence type="ECO:0000256" key="6">
    <source>
        <dbReference type="ARBA" id="ARBA00023004"/>
    </source>
</evidence>
<dbReference type="SFLD" id="SFLDG01070">
    <property type="entry name" value="PLP-dependent"/>
    <property type="match status" value="1"/>
</dbReference>
<dbReference type="PROSITE" id="PS51918">
    <property type="entry name" value="RADICAL_SAM"/>
    <property type="match status" value="1"/>
</dbReference>
<evidence type="ECO:0000256" key="7">
    <source>
        <dbReference type="ARBA" id="ARBA00023014"/>
    </source>
</evidence>
<comment type="cofactor">
    <cofactor evidence="1">
        <name>pyridoxal 5'-phosphate</name>
        <dbReference type="ChEBI" id="CHEBI:597326"/>
    </cofactor>
</comment>
<evidence type="ECO:0000256" key="4">
    <source>
        <dbReference type="ARBA" id="ARBA00022723"/>
    </source>
</evidence>
<keyword evidence="6" id="KW-0408">Iron</keyword>
<dbReference type="InterPro" id="IPR013785">
    <property type="entry name" value="Aldolase_TIM"/>
</dbReference>
<dbReference type="RefSeq" id="WP_377606015.1">
    <property type="nucleotide sequence ID" value="NZ_JBHUME010000014.1"/>
</dbReference>
<dbReference type="PANTHER" id="PTHR30538:SF0">
    <property type="entry name" value="L-LYSINE 2,3-AMINOMUTASE AQ_1632-RELATED"/>
    <property type="match status" value="1"/>
</dbReference>
<feature type="domain" description="Radical SAM core" evidence="8">
    <location>
        <begin position="85"/>
        <end position="312"/>
    </location>
</feature>
<dbReference type="PANTHER" id="PTHR30538">
    <property type="entry name" value="LYSINE 2,3-AMINOMUTASE-RELATED"/>
    <property type="match status" value="1"/>
</dbReference>
<evidence type="ECO:0000256" key="2">
    <source>
        <dbReference type="ARBA" id="ARBA00022485"/>
    </source>
</evidence>
<dbReference type="Gene3D" id="3.20.20.70">
    <property type="entry name" value="Aldolase class I"/>
    <property type="match status" value="1"/>
</dbReference>
<evidence type="ECO:0000259" key="8">
    <source>
        <dbReference type="PROSITE" id="PS51918"/>
    </source>
</evidence>
<accession>A0ABW5PJF9</accession>
<comment type="caution">
    <text evidence="9">The sequence shown here is derived from an EMBL/GenBank/DDBJ whole genome shotgun (WGS) entry which is preliminary data.</text>
</comment>
<dbReference type="EMBL" id="JBHUME010000014">
    <property type="protein sequence ID" value="MFD2614773.1"/>
    <property type="molecule type" value="Genomic_DNA"/>
</dbReference>
<evidence type="ECO:0000313" key="10">
    <source>
        <dbReference type="Proteomes" id="UP001597541"/>
    </source>
</evidence>
<protein>
    <submittedName>
        <fullName evidence="9">KamA family radical SAM protein</fullName>
    </submittedName>
</protein>
<dbReference type="SUPFAM" id="SSF102114">
    <property type="entry name" value="Radical SAM enzymes"/>
    <property type="match status" value="1"/>
</dbReference>
<name>A0ABW5PJF9_9BACL</name>
<evidence type="ECO:0000256" key="5">
    <source>
        <dbReference type="ARBA" id="ARBA00022898"/>
    </source>
</evidence>
<keyword evidence="3" id="KW-0949">S-adenosyl-L-methionine</keyword>